<dbReference type="EMBL" id="JABEXW010000294">
    <property type="protein sequence ID" value="KAF4966392.1"/>
    <property type="molecule type" value="Genomic_DNA"/>
</dbReference>
<evidence type="ECO:0000256" key="1">
    <source>
        <dbReference type="SAM" id="SignalP"/>
    </source>
</evidence>
<dbReference type="PIRSF" id="PIRSF016642">
    <property type="entry name" value="UCP016642"/>
    <property type="match status" value="1"/>
</dbReference>
<dbReference type="PROSITE" id="PS51257">
    <property type="entry name" value="PROKAR_LIPOPROTEIN"/>
    <property type="match status" value="1"/>
</dbReference>
<keyword evidence="4" id="KW-1185">Reference proteome</keyword>
<proteinExistence type="predicted"/>
<keyword evidence="1" id="KW-0732">Signal</keyword>
<protein>
    <recommendedName>
        <fullName evidence="2">Biotin-protein ligase N-terminal domain-containing protein</fullName>
    </recommendedName>
</protein>
<comment type="caution">
    <text evidence="3">The sequence shown here is derived from an EMBL/GenBank/DDBJ whole genome shotgun (WGS) entry which is preliminary data.</text>
</comment>
<accession>A0A8H4X914</accession>
<feature type="domain" description="Biotin-protein ligase N-terminal" evidence="2">
    <location>
        <begin position="32"/>
        <end position="124"/>
    </location>
</feature>
<evidence type="ECO:0000313" key="4">
    <source>
        <dbReference type="Proteomes" id="UP000622797"/>
    </source>
</evidence>
<reference evidence="3" key="2">
    <citation type="submission" date="2020-05" db="EMBL/GenBank/DDBJ databases">
        <authorList>
            <person name="Kim H.-S."/>
            <person name="Proctor R.H."/>
            <person name="Brown D.W."/>
        </authorList>
    </citation>
    <scope>NUCLEOTIDE SEQUENCE</scope>
    <source>
        <strain evidence="3">NRRL 20472</strain>
    </source>
</reference>
<dbReference type="OrthoDB" id="10250105at2759"/>
<gene>
    <name evidence="3" type="ORF">FSARC_5901</name>
</gene>
<organism evidence="3 4">
    <name type="scientific">Fusarium sarcochroum</name>
    <dbReference type="NCBI Taxonomy" id="1208366"/>
    <lineage>
        <taxon>Eukaryota</taxon>
        <taxon>Fungi</taxon>
        <taxon>Dikarya</taxon>
        <taxon>Ascomycota</taxon>
        <taxon>Pezizomycotina</taxon>
        <taxon>Sordariomycetes</taxon>
        <taxon>Hypocreomycetidae</taxon>
        <taxon>Hypocreales</taxon>
        <taxon>Nectriaceae</taxon>
        <taxon>Fusarium</taxon>
        <taxon>Fusarium lateritium species complex</taxon>
    </lineage>
</organism>
<sequence length="257" mass="28017">MRYNKLLHITVAMLSTGITTTLGACARPKAVVYRGPASCEGCPESVADLLRSSPSHFKVVFAGPHEDVDVTEETLKDATVYAHGGGDDQETAYRQTKKYQPAIQEFVKSGGHYIGICLGAYLAGHSDGYGFLPKGAETDQEITQHGAQVKTEDDTIIQVDWTFKSGRTEKRRWAYFQDGVVIKGLNDKSPGRVIGRYSKNGDVAAYITPYGKGSVGLVGIHPEADKEWYEDEGISNPEGVKFDIGYDFIEATLNGGR</sequence>
<dbReference type="InterPro" id="IPR015834">
    <property type="entry name" value="UCP016642"/>
</dbReference>
<dbReference type="InterPro" id="IPR019197">
    <property type="entry name" value="Biotin-prot_ligase_N"/>
</dbReference>
<dbReference type="SUPFAM" id="SSF52317">
    <property type="entry name" value="Class I glutamine amidotransferase-like"/>
    <property type="match status" value="1"/>
</dbReference>
<evidence type="ECO:0000259" key="2">
    <source>
        <dbReference type="Pfam" id="PF09825"/>
    </source>
</evidence>
<dbReference type="InterPro" id="IPR029062">
    <property type="entry name" value="Class_I_gatase-like"/>
</dbReference>
<dbReference type="AlphaFoldDB" id="A0A8H4X914"/>
<name>A0A8H4X914_9HYPO</name>
<evidence type="ECO:0000313" key="3">
    <source>
        <dbReference type="EMBL" id="KAF4966392.1"/>
    </source>
</evidence>
<reference evidence="3" key="1">
    <citation type="journal article" date="2020" name="BMC Genomics">
        <title>Correction to: Identification and distribution of gene clusters required for synthesis of sphingolipid metabolism inhibitors in diverse species of the filamentous fungus Fusarium.</title>
        <authorList>
            <person name="Kim H.S."/>
            <person name="Lohmar J.M."/>
            <person name="Busman M."/>
            <person name="Brown D.W."/>
            <person name="Naumann T.A."/>
            <person name="Divon H.H."/>
            <person name="Lysoe E."/>
            <person name="Uhlig S."/>
            <person name="Proctor R.H."/>
        </authorList>
    </citation>
    <scope>NUCLEOTIDE SEQUENCE</scope>
    <source>
        <strain evidence="3">NRRL 20472</strain>
    </source>
</reference>
<dbReference type="Gene3D" id="3.40.50.880">
    <property type="match status" value="1"/>
</dbReference>
<feature type="signal peptide" evidence="1">
    <location>
        <begin position="1"/>
        <end position="23"/>
    </location>
</feature>
<feature type="chain" id="PRO_5034575872" description="Biotin-protein ligase N-terminal domain-containing protein" evidence="1">
    <location>
        <begin position="24"/>
        <end position="257"/>
    </location>
</feature>
<dbReference type="Pfam" id="PF09825">
    <property type="entry name" value="BPL_N"/>
    <property type="match status" value="1"/>
</dbReference>
<dbReference type="Proteomes" id="UP000622797">
    <property type="component" value="Unassembled WGS sequence"/>
</dbReference>